<evidence type="ECO:0000313" key="2">
    <source>
        <dbReference type="Proteomes" id="UP000465609"/>
    </source>
</evidence>
<evidence type="ECO:0000313" key="1">
    <source>
        <dbReference type="EMBL" id="BBX87894.1"/>
    </source>
</evidence>
<dbReference type="EMBL" id="AP022577">
    <property type="protein sequence ID" value="BBX87894.1"/>
    <property type="molecule type" value="Genomic_DNA"/>
</dbReference>
<reference evidence="1 2" key="1">
    <citation type="journal article" date="2019" name="Emerg. Microbes Infect.">
        <title>Comprehensive subspecies identification of 175 nontuberculous mycobacteria species based on 7547 genomic profiles.</title>
        <authorList>
            <person name="Matsumoto Y."/>
            <person name="Kinjo T."/>
            <person name="Motooka D."/>
            <person name="Nabeya D."/>
            <person name="Jung N."/>
            <person name="Uechi K."/>
            <person name="Horii T."/>
            <person name="Iida T."/>
            <person name="Fujita J."/>
            <person name="Nakamura S."/>
        </authorList>
    </citation>
    <scope>NUCLEOTIDE SEQUENCE [LARGE SCALE GENOMIC DNA]</scope>
    <source>
        <strain evidence="1 2">JCM 15296</strain>
    </source>
</reference>
<organism evidence="1 2">
    <name type="scientific">Mycolicibacterium aubagnense</name>
    <dbReference type="NCBI Taxonomy" id="319707"/>
    <lineage>
        <taxon>Bacteria</taxon>
        <taxon>Bacillati</taxon>
        <taxon>Actinomycetota</taxon>
        <taxon>Actinomycetes</taxon>
        <taxon>Mycobacteriales</taxon>
        <taxon>Mycobacteriaceae</taxon>
        <taxon>Mycolicibacterium</taxon>
    </lineage>
</organism>
<proteinExistence type="predicted"/>
<keyword evidence="2" id="KW-1185">Reference proteome</keyword>
<protein>
    <submittedName>
        <fullName evidence="1">Uncharacterized protein</fullName>
    </submittedName>
</protein>
<dbReference type="RefSeq" id="WP_138230332.1">
    <property type="nucleotide sequence ID" value="NZ_AP022577.1"/>
</dbReference>
<name>A0ABM7IMB8_9MYCO</name>
<sequence length="78" mass="8476">MAERIGYLDGGPDARHLAFVDPAGVIRVQVDAQTCRDTGHRFANCATCGWNVHGPDRGGVDGQMDVHFEEHLAEMGLK</sequence>
<dbReference type="Proteomes" id="UP000465609">
    <property type="component" value="Chromosome"/>
</dbReference>
<gene>
    <name evidence="1" type="ORF">MAUB_57670</name>
</gene>
<accession>A0ABM7IMB8</accession>